<protein>
    <submittedName>
        <fullName evidence="2">Uncharacterized protein</fullName>
    </submittedName>
</protein>
<proteinExistence type="predicted"/>
<sequence>MKSEETAWHDTSSCSSSDDNDDDDDDYVDVFEGKHNANHRSKPVLRLQRFSNSPTKGSKKRITAIDGKKNNFDSDNDSDDTAELLRNLPKKSPPAKDDNMNMTSSSSPPLVRCFSPKKLSRNNNDITISSLLASNNGLCADSVEAAVDDDDDDKSSVDNMMERTRQLPIERGCHKLERSNNDIVNGIPCSSKDNYSQQKPKGTLSQCSLKDCYTSSEEHTSNKQSPHDDTPIQFRLPPQSSSSEESGSDDDNDTDEDRGDEEKEKKEEEMDSNTEHISQTNDFIEGSYLNSEIRNPYAKTTTTTHHSRRMTNNTRDSFGGTITNGNLLSTDDFTIAKQNSNTQNQHRSYQQHQEGLLHTKSNEELFHESFLDGEINNDIVNTRRKDDVPSHQSGINNNNTSEPQYNKYRENEQPQQRIDQYNRIEPFEVAFVDHHASSSSTNAASSDFRHPPPQESSDQRCDDARTNKESFGELFLDGHPPPTSQDDIIKHTNDMQQPPPQEYIDLVNSDSEGENQHNRHNNHQEHTSARVFHDSTDASSSAQWGRQSPASSPKFNIAARGFIHNKPRATFTDNPNSTKRSDNHRSHDDDIYFEKNDRASMLPAPRRVTQYHANQLRRQEFQQQQHQQSNPIQQHTAAIGSIPRPWPPSVGRTTRRLRDATASNVSLAANVVSNKNRNLTSRLPTPSTTSVIQPSLLQRRNNTINTNTNNNGDIRNFVSRRPRLVDETRMRSMENVRSSRHDIQGHANVTMMKNPPPAAKRRSQQEEEDDDVIEVYKDETAPPAPARRARTRTRTTTTTRPKPKVKTKRKRATSRKAKPRKGGRKRTASTRGKGRGGNKFGRRGGAAGGGGDATSGAWGPTGGGWASAPPVHREDPAFQNVGAEISF</sequence>
<feature type="compositionally biased region" description="Basic and acidic residues" evidence="1">
    <location>
        <begin position="579"/>
        <end position="590"/>
    </location>
</feature>
<keyword evidence="3" id="KW-1185">Reference proteome</keyword>
<feature type="compositionally biased region" description="Basic residues" evidence="1">
    <location>
        <begin position="801"/>
        <end position="842"/>
    </location>
</feature>
<feature type="region of interest" description="Disordered" evidence="1">
    <location>
        <begin position="1"/>
        <end position="117"/>
    </location>
</feature>
<feature type="compositionally biased region" description="Polar residues" evidence="1">
    <location>
        <begin position="537"/>
        <end position="553"/>
    </location>
</feature>
<feature type="compositionally biased region" description="Gly residues" evidence="1">
    <location>
        <begin position="843"/>
        <end position="865"/>
    </location>
</feature>
<evidence type="ECO:0000256" key="1">
    <source>
        <dbReference type="SAM" id="MobiDB-lite"/>
    </source>
</evidence>
<name>A0A1E7EJ76_9STRA</name>
<feature type="compositionally biased region" description="Basic and acidic residues" evidence="1">
    <location>
        <begin position="217"/>
        <end position="230"/>
    </location>
</feature>
<dbReference type="KEGG" id="fcy:FRACYDRAFT_257279"/>
<feature type="region of interest" description="Disordered" evidence="1">
    <location>
        <begin position="217"/>
        <end position="323"/>
    </location>
</feature>
<feature type="region of interest" description="Disordered" evidence="1">
    <location>
        <begin position="566"/>
        <end position="590"/>
    </location>
</feature>
<dbReference type="AlphaFoldDB" id="A0A1E7EJ76"/>
<feature type="compositionally biased region" description="Basic and acidic residues" evidence="1">
    <location>
        <begin position="514"/>
        <end position="536"/>
    </location>
</feature>
<feature type="region of interest" description="Disordered" evidence="1">
    <location>
        <begin position="436"/>
        <end position="553"/>
    </location>
</feature>
<dbReference type="InParanoid" id="A0A1E7EJ76"/>
<feature type="region of interest" description="Disordered" evidence="1">
    <location>
        <begin position="732"/>
        <end position="887"/>
    </location>
</feature>
<feature type="region of interest" description="Disordered" evidence="1">
    <location>
        <begin position="384"/>
        <end position="415"/>
    </location>
</feature>
<evidence type="ECO:0000313" key="3">
    <source>
        <dbReference type="Proteomes" id="UP000095751"/>
    </source>
</evidence>
<dbReference type="EMBL" id="KV784441">
    <property type="protein sequence ID" value="OEU05951.1"/>
    <property type="molecule type" value="Genomic_DNA"/>
</dbReference>
<feature type="compositionally biased region" description="Polar residues" evidence="1">
    <location>
        <begin position="275"/>
        <end position="293"/>
    </location>
</feature>
<organism evidence="2 3">
    <name type="scientific">Fragilariopsis cylindrus CCMP1102</name>
    <dbReference type="NCBI Taxonomy" id="635003"/>
    <lineage>
        <taxon>Eukaryota</taxon>
        <taxon>Sar</taxon>
        <taxon>Stramenopiles</taxon>
        <taxon>Ochrophyta</taxon>
        <taxon>Bacillariophyta</taxon>
        <taxon>Bacillariophyceae</taxon>
        <taxon>Bacillariophycidae</taxon>
        <taxon>Bacillariales</taxon>
        <taxon>Bacillariaceae</taxon>
        <taxon>Fragilariopsis</taxon>
    </lineage>
</organism>
<feature type="compositionally biased region" description="Low complexity" evidence="1">
    <location>
        <begin position="437"/>
        <end position="446"/>
    </location>
</feature>
<accession>A0A1E7EJ76</accession>
<feature type="compositionally biased region" description="Basic and acidic residues" evidence="1">
    <location>
        <begin position="732"/>
        <end position="744"/>
    </location>
</feature>
<feature type="compositionally biased region" description="Acidic residues" evidence="1">
    <location>
        <begin position="18"/>
        <end position="29"/>
    </location>
</feature>
<reference evidence="2 3" key="1">
    <citation type="submission" date="2016-09" db="EMBL/GenBank/DDBJ databases">
        <title>Extensive genetic diversity and differential bi-allelic expression allows diatom success in the polar Southern Ocean.</title>
        <authorList>
            <consortium name="DOE Joint Genome Institute"/>
            <person name="Mock T."/>
            <person name="Otillar R.P."/>
            <person name="Strauss J."/>
            <person name="Dupont C."/>
            <person name="Frickenhaus S."/>
            <person name="Maumus F."/>
            <person name="Mcmullan M."/>
            <person name="Sanges R."/>
            <person name="Schmutz J."/>
            <person name="Toseland A."/>
            <person name="Valas R."/>
            <person name="Veluchamy A."/>
            <person name="Ward B.J."/>
            <person name="Allen A."/>
            <person name="Barry K."/>
            <person name="Falciatore A."/>
            <person name="Ferrante M."/>
            <person name="Fortunato A.E."/>
            <person name="Gloeckner G."/>
            <person name="Gruber A."/>
            <person name="Hipkin R."/>
            <person name="Janech M."/>
            <person name="Kroth P."/>
            <person name="Leese F."/>
            <person name="Lindquist E."/>
            <person name="Lyon B.R."/>
            <person name="Martin J."/>
            <person name="Mayer C."/>
            <person name="Parker M."/>
            <person name="Quesneville H."/>
            <person name="Raymond J."/>
            <person name="Uhlig C."/>
            <person name="Valentin K.U."/>
            <person name="Worden A.Z."/>
            <person name="Armbrust E.V."/>
            <person name="Bowler C."/>
            <person name="Green B."/>
            <person name="Moulton V."/>
            <person name="Van Oosterhout C."/>
            <person name="Grigoriev I."/>
        </authorList>
    </citation>
    <scope>NUCLEOTIDE SEQUENCE [LARGE SCALE GENOMIC DNA]</scope>
    <source>
        <strain evidence="2 3">CCMP1102</strain>
    </source>
</reference>
<feature type="compositionally biased region" description="Low complexity" evidence="1">
    <location>
        <begin position="300"/>
        <end position="315"/>
    </location>
</feature>
<feature type="compositionally biased region" description="Acidic residues" evidence="1">
    <location>
        <begin position="246"/>
        <end position="259"/>
    </location>
</feature>
<dbReference type="Proteomes" id="UP000095751">
    <property type="component" value="Unassembled WGS sequence"/>
</dbReference>
<evidence type="ECO:0000313" key="2">
    <source>
        <dbReference type="EMBL" id="OEU05951.1"/>
    </source>
</evidence>
<gene>
    <name evidence="2" type="ORF">FRACYDRAFT_257279</name>
</gene>
<feature type="compositionally biased region" description="Polar residues" evidence="1">
    <location>
        <begin position="390"/>
        <end position="404"/>
    </location>
</feature>
<feature type="compositionally biased region" description="Basic and acidic residues" evidence="1">
    <location>
        <begin position="447"/>
        <end position="471"/>
    </location>
</feature>